<feature type="region of interest" description="Disordered" evidence="1">
    <location>
        <begin position="1"/>
        <end position="22"/>
    </location>
</feature>
<feature type="domain" description="BTB" evidence="2">
    <location>
        <begin position="211"/>
        <end position="282"/>
    </location>
</feature>
<accession>A0A2R5LMH5</accession>
<feature type="domain" description="BTB" evidence="2">
    <location>
        <begin position="107"/>
        <end position="176"/>
    </location>
</feature>
<dbReference type="InterPro" id="IPR047936">
    <property type="entry name" value="BTBD7_BACK"/>
</dbReference>
<sequence length="744" mass="83387">MGASTSMSPPDVEPPDRKKKGAPLTTLRKRLARRRWRSFSKCCDHGQVFHDFLSSSAWNLREVAALVREYEALATLRELSVQADLARSPARLCRNDLARLLESRLCADVTVAYRGTAFPAHRAILSARCPFFRELLSEPGTPCQPVVVEMDIPGVGVDLFRDLLRYLYTGELSVGGNGTALSTLVRLSEQFGVPNALTHDLKRMLECGHLADASLVWEGAEFPCHRAILAARSPFFHGVVQRRSTEALRGRMRVVLDGSVVPLRFARLILCSLYQDNVDLSSLACTTTFAEELMELYEASRMLELDTLTQCCEDALVELLSPETLLAVLEWSDLPHGSPFVRRQALAFLRDEFSALATSPAFLQLSKHHLLQVLQSDFLQASELEVLVVVLKWGEHQLLKRMEEREPNVVSHTAHSVARRAPRSRRELLSDTELRELLSELLCQVRTAHILPPNSEALVSALRRGLLPCPPPCMLGGDESCAGRGSQRAWLRPGPTRPRLFLPYVEEAKTWLEEHLSSQELLPLQHHLSHIPDTLYMVERPFQEGPTDPALPAPNEETLRQMRIREEELRTGASRAYSVVANRGEVTRLLQLRVVREFGLPDEAVAVLQQRLPASQHEERSVPRPTLLAPEVDSQWVKLRPALWPEVEGTSAKGMREISSFRLRAGVRAASTSSLYAPLSRAQERRLVERHVTRRRALRATQLPTHSESHLSDVIPDIAMATAALEHLELVESDSRGDSVHVLV</sequence>
<dbReference type="PANTHER" id="PTHR16064">
    <property type="entry name" value="BTB POZ DOMAIN CONTAINING 7"/>
    <property type="match status" value="1"/>
</dbReference>
<name>A0A2R5LMH5_9ACAR</name>
<dbReference type="InterPro" id="IPR000210">
    <property type="entry name" value="BTB/POZ_dom"/>
</dbReference>
<dbReference type="AlphaFoldDB" id="A0A2R5LMH5"/>
<dbReference type="InterPro" id="IPR042345">
    <property type="entry name" value="Btbd7"/>
</dbReference>
<dbReference type="SUPFAM" id="SSF54695">
    <property type="entry name" value="POZ domain"/>
    <property type="match status" value="2"/>
</dbReference>
<evidence type="ECO:0000313" key="3">
    <source>
        <dbReference type="EMBL" id="MBY10497.1"/>
    </source>
</evidence>
<dbReference type="Gene3D" id="3.30.710.10">
    <property type="entry name" value="Potassium Channel Kv1.1, Chain A"/>
    <property type="match status" value="2"/>
</dbReference>
<evidence type="ECO:0000256" key="1">
    <source>
        <dbReference type="SAM" id="MobiDB-lite"/>
    </source>
</evidence>
<evidence type="ECO:0000259" key="2">
    <source>
        <dbReference type="PROSITE" id="PS50097"/>
    </source>
</evidence>
<proteinExistence type="predicted"/>
<dbReference type="PROSITE" id="PS50097">
    <property type="entry name" value="BTB"/>
    <property type="match status" value="2"/>
</dbReference>
<dbReference type="Pfam" id="PF07707">
    <property type="entry name" value="BACK"/>
    <property type="match status" value="1"/>
</dbReference>
<dbReference type="InterPro" id="IPR011333">
    <property type="entry name" value="SKP1/BTB/POZ_sf"/>
</dbReference>
<dbReference type="Pfam" id="PF00651">
    <property type="entry name" value="BTB"/>
    <property type="match status" value="2"/>
</dbReference>
<organism evidence="3">
    <name type="scientific">Ornithodoros turicata</name>
    <dbReference type="NCBI Taxonomy" id="34597"/>
    <lineage>
        <taxon>Eukaryota</taxon>
        <taxon>Metazoa</taxon>
        <taxon>Ecdysozoa</taxon>
        <taxon>Arthropoda</taxon>
        <taxon>Chelicerata</taxon>
        <taxon>Arachnida</taxon>
        <taxon>Acari</taxon>
        <taxon>Parasitiformes</taxon>
        <taxon>Ixodida</taxon>
        <taxon>Ixodoidea</taxon>
        <taxon>Argasidae</taxon>
        <taxon>Ornithodorinae</taxon>
        <taxon>Ornithodoros</taxon>
    </lineage>
</organism>
<dbReference type="CDD" id="cd18489">
    <property type="entry name" value="BACK_BTBD7"/>
    <property type="match status" value="1"/>
</dbReference>
<dbReference type="SMART" id="SM00875">
    <property type="entry name" value="BACK"/>
    <property type="match status" value="1"/>
</dbReference>
<reference evidence="3" key="1">
    <citation type="submission" date="2018-03" db="EMBL/GenBank/DDBJ databases">
        <title>The relapsing fever spirochete Borrelia turicatae persists in the highly oxidative environment of its soft-bodied tick vector.</title>
        <authorList>
            <person name="Bourret T.J."/>
            <person name="Boyle W.K."/>
            <person name="Valenzuela J.G."/>
            <person name="Oliveira F."/>
            <person name="Lopez J.E."/>
        </authorList>
    </citation>
    <scope>NUCLEOTIDE SEQUENCE</scope>
    <source>
        <strain evidence="3">Kansas strain/isolate</strain>
        <tissue evidence="3">Salivary glands</tissue>
    </source>
</reference>
<dbReference type="SMART" id="SM00225">
    <property type="entry name" value="BTB"/>
    <property type="match status" value="2"/>
</dbReference>
<dbReference type="GO" id="GO:0061138">
    <property type="term" value="P:morphogenesis of a branching epithelium"/>
    <property type="evidence" value="ECO:0007669"/>
    <property type="project" value="InterPro"/>
</dbReference>
<dbReference type="Gene3D" id="1.25.40.420">
    <property type="match status" value="1"/>
</dbReference>
<protein>
    <recommendedName>
        <fullName evidence="2">BTB domain-containing protein</fullName>
    </recommendedName>
</protein>
<dbReference type="EMBL" id="GGLE01006371">
    <property type="protein sequence ID" value="MBY10497.1"/>
    <property type="molecule type" value="Transcribed_RNA"/>
</dbReference>
<dbReference type="PANTHER" id="PTHR16064:SF3">
    <property type="entry name" value="BTB_POZ DOMAIN-CONTAINING PROTEIN 7"/>
    <property type="match status" value="1"/>
</dbReference>
<dbReference type="InterPro" id="IPR011705">
    <property type="entry name" value="BACK"/>
</dbReference>